<keyword evidence="4 8" id="KW-0812">Transmembrane</keyword>
<dbReference type="PANTHER" id="PTHR48022">
    <property type="entry name" value="PLASTIDIC GLUCOSE TRANSPORTER 4"/>
    <property type="match status" value="1"/>
</dbReference>
<dbReference type="RefSeq" id="XP_025383871.1">
    <property type="nucleotide sequence ID" value="XM_025532124.1"/>
</dbReference>
<reference evidence="10" key="1">
    <citation type="submission" date="2016-12" db="EMBL/GenBank/DDBJ databases">
        <title>The genomes of Aspergillus section Nigri reveals drivers in fungal speciation.</title>
        <authorList>
            <consortium name="DOE Joint Genome Institute"/>
            <person name="Vesth T.C."/>
            <person name="Nybo J."/>
            <person name="Theobald S."/>
            <person name="Brandl J."/>
            <person name="Frisvad J.C."/>
            <person name="Nielsen K.F."/>
            <person name="Lyhne E.K."/>
            <person name="Kogle M.E."/>
            <person name="Kuo A."/>
            <person name="Riley R."/>
            <person name="Clum A."/>
            <person name="Nolan M."/>
            <person name="Lipzen A."/>
            <person name="Salamov A."/>
            <person name="Henrissat B."/>
            <person name="Wiebenga A."/>
            <person name="De vries R.P."/>
            <person name="Grigoriev I.V."/>
            <person name="Mortensen U.H."/>
            <person name="Andersen M.R."/>
            <person name="Baker S.E."/>
        </authorList>
    </citation>
    <scope>NUCLEOTIDE SEQUENCE</scope>
    <source>
        <strain evidence="10">CBS 122712</strain>
    </source>
</reference>
<dbReference type="VEuPathDB" id="FungiDB:BO83DRAFT_381990"/>
<dbReference type="InterPro" id="IPR050360">
    <property type="entry name" value="MFS_Sugar_Transporters"/>
</dbReference>
<feature type="transmembrane region" description="Helical" evidence="8">
    <location>
        <begin position="459"/>
        <end position="475"/>
    </location>
</feature>
<dbReference type="InterPro" id="IPR036259">
    <property type="entry name" value="MFS_trans_sf"/>
</dbReference>
<feature type="transmembrane region" description="Helical" evidence="8">
    <location>
        <begin position="130"/>
        <end position="153"/>
    </location>
</feature>
<evidence type="ECO:0000259" key="9">
    <source>
        <dbReference type="PROSITE" id="PS50850"/>
    </source>
</evidence>
<gene>
    <name evidence="10" type="ORF">BO83DRAFT_381990</name>
</gene>
<dbReference type="Proteomes" id="UP000246171">
    <property type="component" value="Unassembled WGS sequence"/>
</dbReference>
<evidence type="ECO:0000256" key="1">
    <source>
        <dbReference type="ARBA" id="ARBA00004141"/>
    </source>
</evidence>
<dbReference type="FunFam" id="1.20.1250.20:FF:000026">
    <property type="entry name" value="MFS quinate transporter QutD"/>
    <property type="match status" value="1"/>
</dbReference>
<evidence type="ECO:0000256" key="5">
    <source>
        <dbReference type="ARBA" id="ARBA00022989"/>
    </source>
</evidence>
<dbReference type="OrthoDB" id="8120565at2759"/>
<accession>A0A317UWQ7</accession>
<keyword evidence="6 8" id="KW-0472">Membrane</keyword>
<feature type="transmembrane region" description="Helical" evidence="8">
    <location>
        <begin position="312"/>
        <end position="330"/>
    </location>
</feature>
<keyword evidence="11" id="KW-1185">Reference proteome</keyword>
<name>A0A317UWQ7_ASPEC</name>
<feature type="transmembrane region" description="Helical" evidence="8">
    <location>
        <begin position="481"/>
        <end position="499"/>
    </location>
</feature>
<feature type="transmembrane region" description="Helical" evidence="8">
    <location>
        <begin position="107"/>
        <end position="124"/>
    </location>
</feature>
<dbReference type="InterPro" id="IPR003663">
    <property type="entry name" value="Sugar/inositol_transpt"/>
</dbReference>
<feature type="domain" description="Major facilitator superfamily (MFS) profile" evidence="9">
    <location>
        <begin position="36"/>
        <end position="503"/>
    </location>
</feature>
<dbReference type="PROSITE" id="PS50850">
    <property type="entry name" value="MFS"/>
    <property type="match status" value="1"/>
</dbReference>
<comment type="caution">
    <text evidence="10">The sequence shown here is derived from an EMBL/GenBank/DDBJ whole genome shotgun (WGS) entry which is preliminary data.</text>
</comment>
<feature type="transmembrane region" description="Helical" evidence="8">
    <location>
        <begin position="379"/>
        <end position="401"/>
    </location>
</feature>
<feature type="transmembrane region" description="Helical" evidence="8">
    <location>
        <begin position="165"/>
        <end position="188"/>
    </location>
</feature>
<feature type="transmembrane region" description="Helical" evidence="8">
    <location>
        <begin position="200"/>
        <end position="224"/>
    </location>
</feature>
<comment type="similarity">
    <text evidence="2 7">Belongs to the major facilitator superfamily. Sugar transporter (TC 2.A.1.1) family.</text>
</comment>
<dbReference type="AlphaFoldDB" id="A0A317UWQ7"/>
<dbReference type="PRINTS" id="PR00171">
    <property type="entry name" value="SUGRTRNSPORT"/>
</dbReference>
<evidence type="ECO:0000256" key="8">
    <source>
        <dbReference type="SAM" id="Phobius"/>
    </source>
</evidence>
<feature type="transmembrane region" description="Helical" evidence="8">
    <location>
        <begin position="350"/>
        <end position="372"/>
    </location>
</feature>
<dbReference type="InterPro" id="IPR005829">
    <property type="entry name" value="Sugar_transporter_CS"/>
</dbReference>
<dbReference type="GeneID" id="37054086"/>
<dbReference type="GO" id="GO:0005351">
    <property type="term" value="F:carbohydrate:proton symporter activity"/>
    <property type="evidence" value="ECO:0007669"/>
    <property type="project" value="TreeGrafter"/>
</dbReference>
<sequence length="568" mass="61520">MGMGAGAEAVSGKRAELAGNRVGWRGLLSSKKTFAIALFASLGGFVYGYNQGMFSEILTMNSFIKATDGYAARTGLKQGMLTSILELGAWVGTLLNGYLADAMGRRQTVVVAVVIFCVGVIVQACTKNAGYVFAGRFVTGLGVGNLSMIVPLYNAELAPPEIRGSLVAVQQLSITFGIMVSFWIGYGTNYIGGTGDGQSIAAWEIPVCIQVLPALILAAGMVFFMPQSPRHLMNQGRDEECLQTLARLRDAPTDDILVRIEYLEIKSLKMFEEETAKKKYPQYQDGSFKSNFMIGFHDYLSLITNPSLFKRTTVACLIMLFQQWNGINAINYYAPQVFEGLDLGGNTTSLLATGVAGIFEFVFTIPAVLWVDNIGRKKILLAGAIGMAVCHFICAGLIGSYEGTFGEHKSAGWATVAFVWIFIINFAYSWGPCAWIVVSEVFPLSMRAKGVSIGGSSNWLNNFGVGLATSPFIAASTYGTFIFFGCITVIGAVYVWFFVPETKGRTLEEMDELFGSEGMAAEDEALRQQIDREIGLTALLHGEMIESTEKIPEKAVHADDVVLTPPSA</sequence>
<evidence type="ECO:0000256" key="3">
    <source>
        <dbReference type="ARBA" id="ARBA00022448"/>
    </source>
</evidence>
<feature type="transmembrane region" description="Helical" evidence="8">
    <location>
        <begin position="33"/>
        <end position="50"/>
    </location>
</feature>
<evidence type="ECO:0000313" key="11">
    <source>
        <dbReference type="Proteomes" id="UP000246171"/>
    </source>
</evidence>
<evidence type="ECO:0000256" key="7">
    <source>
        <dbReference type="RuleBase" id="RU003346"/>
    </source>
</evidence>
<dbReference type="NCBIfam" id="TIGR00879">
    <property type="entry name" value="SP"/>
    <property type="match status" value="1"/>
</dbReference>
<dbReference type="Pfam" id="PF00083">
    <property type="entry name" value="Sugar_tr"/>
    <property type="match status" value="1"/>
</dbReference>
<evidence type="ECO:0000256" key="2">
    <source>
        <dbReference type="ARBA" id="ARBA00010992"/>
    </source>
</evidence>
<dbReference type="PANTHER" id="PTHR48022:SF2">
    <property type="entry name" value="PLASTIDIC GLUCOSE TRANSPORTER 4"/>
    <property type="match status" value="1"/>
</dbReference>
<protein>
    <submittedName>
        <fullName evidence="10">MFS monosaccharide transporter</fullName>
    </submittedName>
</protein>
<dbReference type="SUPFAM" id="SSF103473">
    <property type="entry name" value="MFS general substrate transporter"/>
    <property type="match status" value="1"/>
</dbReference>
<keyword evidence="3 7" id="KW-0813">Transport</keyword>
<evidence type="ECO:0000256" key="4">
    <source>
        <dbReference type="ARBA" id="ARBA00022692"/>
    </source>
</evidence>
<dbReference type="PROSITE" id="PS00217">
    <property type="entry name" value="SUGAR_TRANSPORT_2"/>
    <property type="match status" value="1"/>
</dbReference>
<keyword evidence="5 8" id="KW-1133">Transmembrane helix</keyword>
<comment type="subcellular location">
    <subcellularLocation>
        <location evidence="1">Membrane</location>
        <topology evidence="1">Multi-pass membrane protein</topology>
    </subcellularLocation>
</comment>
<dbReference type="PROSITE" id="PS00216">
    <property type="entry name" value="SUGAR_TRANSPORT_1"/>
    <property type="match status" value="1"/>
</dbReference>
<dbReference type="InterPro" id="IPR005828">
    <property type="entry name" value="MFS_sugar_transport-like"/>
</dbReference>
<dbReference type="Gene3D" id="1.20.1250.20">
    <property type="entry name" value="MFS general substrate transporter like domains"/>
    <property type="match status" value="1"/>
</dbReference>
<dbReference type="InterPro" id="IPR020846">
    <property type="entry name" value="MFS_dom"/>
</dbReference>
<proteinExistence type="inferred from homology"/>
<dbReference type="EMBL" id="MSFU01000031">
    <property type="protein sequence ID" value="PWY64400.1"/>
    <property type="molecule type" value="Genomic_DNA"/>
</dbReference>
<dbReference type="GO" id="GO:0016020">
    <property type="term" value="C:membrane"/>
    <property type="evidence" value="ECO:0007669"/>
    <property type="project" value="UniProtKB-SubCell"/>
</dbReference>
<evidence type="ECO:0000256" key="6">
    <source>
        <dbReference type="ARBA" id="ARBA00023136"/>
    </source>
</evidence>
<evidence type="ECO:0000313" key="10">
    <source>
        <dbReference type="EMBL" id="PWY64400.1"/>
    </source>
</evidence>
<feature type="transmembrane region" description="Helical" evidence="8">
    <location>
        <begin position="413"/>
        <end position="438"/>
    </location>
</feature>
<organism evidence="10 11">
    <name type="scientific">Aspergillus eucalypticola (strain CBS 122712 / IBT 29274)</name>
    <dbReference type="NCBI Taxonomy" id="1448314"/>
    <lineage>
        <taxon>Eukaryota</taxon>
        <taxon>Fungi</taxon>
        <taxon>Dikarya</taxon>
        <taxon>Ascomycota</taxon>
        <taxon>Pezizomycotina</taxon>
        <taxon>Eurotiomycetes</taxon>
        <taxon>Eurotiomycetidae</taxon>
        <taxon>Eurotiales</taxon>
        <taxon>Aspergillaceae</taxon>
        <taxon>Aspergillus</taxon>
        <taxon>Aspergillus subgen. Circumdati</taxon>
    </lineage>
</organism>